<evidence type="ECO:0000313" key="1">
    <source>
        <dbReference type="EMBL" id="KKM82113.1"/>
    </source>
</evidence>
<name>A0A0F9KJG2_9ZZZZ</name>
<dbReference type="AlphaFoldDB" id="A0A0F9KJG2"/>
<organism evidence="1">
    <name type="scientific">marine sediment metagenome</name>
    <dbReference type="NCBI Taxonomy" id="412755"/>
    <lineage>
        <taxon>unclassified sequences</taxon>
        <taxon>metagenomes</taxon>
        <taxon>ecological metagenomes</taxon>
    </lineage>
</organism>
<sequence length="287" mass="30931">MNGSVLVWGWSGTEWLKVLVDAAGHLQVDVLSSALPAGAPTYGQQNINNQLTSLSYTVLNTRLPSALDTDSLKVKEQGTPEKHVYGYDGSNWQTLLVESSTLKNLRVKLYDGANGIDSQLVDTGMTTERGLVVAAQIYGRAGADNVNPIRGEPSDADNRGTSTWGLEVHSRLYGFDGSTWDRLRSYGTGILKTGRAEVGLLTARMTAVGQVGATGARKLYWLHENGSAANAVYELADATSAGQTVVFDHFSTSKEGHMVTFDPPMEFSNGIYLETVTNITSIVFGYL</sequence>
<accession>A0A0F9KJG2</accession>
<dbReference type="EMBL" id="LAZR01007913">
    <property type="protein sequence ID" value="KKM82113.1"/>
    <property type="molecule type" value="Genomic_DNA"/>
</dbReference>
<comment type="caution">
    <text evidence="1">The sequence shown here is derived from an EMBL/GenBank/DDBJ whole genome shotgun (WGS) entry which is preliminary data.</text>
</comment>
<reference evidence="1" key="1">
    <citation type="journal article" date="2015" name="Nature">
        <title>Complex archaea that bridge the gap between prokaryotes and eukaryotes.</title>
        <authorList>
            <person name="Spang A."/>
            <person name="Saw J.H."/>
            <person name="Jorgensen S.L."/>
            <person name="Zaremba-Niedzwiedzka K."/>
            <person name="Martijn J."/>
            <person name="Lind A.E."/>
            <person name="van Eijk R."/>
            <person name="Schleper C."/>
            <person name="Guy L."/>
            <person name="Ettema T.J."/>
        </authorList>
    </citation>
    <scope>NUCLEOTIDE SEQUENCE</scope>
</reference>
<protein>
    <submittedName>
        <fullName evidence="1">Uncharacterized protein</fullName>
    </submittedName>
</protein>
<gene>
    <name evidence="1" type="ORF">LCGC14_1322920</name>
</gene>
<proteinExistence type="predicted"/>